<dbReference type="PROSITE" id="PS51257">
    <property type="entry name" value="PROKAR_LIPOPROTEIN"/>
    <property type="match status" value="1"/>
</dbReference>
<dbReference type="Pfam" id="PF02687">
    <property type="entry name" value="FtsX"/>
    <property type="match status" value="1"/>
</dbReference>
<keyword evidence="5 6" id="KW-0472">Membrane</keyword>
<keyword evidence="3 6" id="KW-0812">Transmembrane</keyword>
<feature type="transmembrane region" description="Helical" evidence="6">
    <location>
        <begin position="59"/>
        <end position="79"/>
    </location>
</feature>
<sequence>MKAIGLTKKQFRKMIKFEGLMYGTISAIFSCVVAFMVELGIFIYYAYISRYPLTLKRFFIDWKSFLIVILINLTIGYIATIGPRRKVDKIEITEAIRTVE</sequence>
<evidence type="ECO:0000256" key="4">
    <source>
        <dbReference type="ARBA" id="ARBA00022989"/>
    </source>
</evidence>
<organism evidence="8 9">
    <name type="scientific">Tissierella simiarum</name>
    <dbReference type="NCBI Taxonomy" id="2841534"/>
    <lineage>
        <taxon>Bacteria</taxon>
        <taxon>Bacillati</taxon>
        <taxon>Bacillota</taxon>
        <taxon>Tissierellia</taxon>
        <taxon>Tissierellales</taxon>
        <taxon>Tissierellaceae</taxon>
        <taxon>Tissierella</taxon>
    </lineage>
</organism>
<evidence type="ECO:0000256" key="3">
    <source>
        <dbReference type="ARBA" id="ARBA00022692"/>
    </source>
</evidence>
<keyword evidence="4 6" id="KW-1133">Transmembrane helix</keyword>
<accession>A0ABS6E0U5</accession>
<keyword evidence="9" id="KW-1185">Reference proteome</keyword>
<feature type="transmembrane region" description="Helical" evidence="6">
    <location>
        <begin position="20"/>
        <end position="47"/>
    </location>
</feature>
<evidence type="ECO:0000313" key="9">
    <source>
        <dbReference type="Proteomes" id="UP000749471"/>
    </source>
</evidence>
<dbReference type="EMBL" id="JAHLPM010000001">
    <property type="protein sequence ID" value="MBU5436520.1"/>
    <property type="molecule type" value="Genomic_DNA"/>
</dbReference>
<proteinExistence type="predicted"/>
<comment type="subcellular location">
    <subcellularLocation>
        <location evidence="1">Cell membrane</location>
        <topology evidence="1">Multi-pass membrane protein</topology>
    </subcellularLocation>
</comment>
<feature type="domain" description="ABC3 transporter permease C-terminal" evidence="7">
    <location>
        <begin position="1"/>
        <end position="91"/>
    </location>
</feature>
<evidence type="ECO:0000256" key="5">
    <source>
        <dbReference type="ARBA" id="ARBA00023136"/>
    </source>
</evidence>
<dbReference type="Proteomes" id="UP000749471">
    <property type="component" value="Unassembled WGS sequence"/>
</dbReference>
<reference evidence="8 9" key="1">
    <citation type="submission" date="2021-06" db="EMBL/GenBank/DDBJ databases">
        <authorList>
            <person name="Sun Q."/>
            <person name="Li D."/>
        </authorList>
    </citation>
    <scope>NUCLEOTIDE SEQUENCE [LARGE SCALE GENOMIC DNA]</scope>
    <source>
        <strain evidence="8 9">MSJ-40</strain>
    </source>
</reference>
<protein>
    <submittedName>
        <fullName evidence="8">FtsX-like permease family protein</fullName>
    </submittedName>
</protein>
<gene>
    <name evidence="8" type="ORF">KQI42_00790</name>
</gene>
<comment type="caution">
    <text evidence="8">The sequence shown here is derived from an EMBL/GenBank/DDBJ whole genome shotgun (WGS) entry which is preliminary data.</text>
</comment>
<evidence type="ECO:0000256" key="6">
    <source>
        <dbReference type="SAM" id="Phobius"/>
    </source>
</evidence>
<dbReference type="InterPro" id="IPR003838">
    <property type="entry name" value="ABC3_permease_C"/>
</dbReference>
<evidence type="ECO:0000313" key="8">
    <source>
        <dbReference type="EMBL" id="MBU5436520.1"/>
    </source>
</evidence>
<evidence type="ECO:0000256" key="2">
    <source>
        <dbReference type="ARBA" id="ARBA00022475"/>
    </source>
</evidence>
<evidence type="ECO:0000259" key="7">
    <source>
        <dbReference type="Pfam" id="PF02687"/>
    </source>
</evidence>
<evidence type="ECO:0000256" key="1">
    <source>
        <dbReference type="ARBA" id="ARBA00004651"/>
    </source>
</evidence>
<keyword evidence="2" id="KW-1003">Cell membrane</keyword>
<name>A0ABS6E0U5_9FIRM</name>